<protein>
    <recommendedName>
        <fullName evidence="4">Thioredoxin domain-containing protein</fullName>
    </recommendedName>
</protein>
<dbReference type="OrthoDB" id="10250354at2759"/>
<feature type="region of interest" description="Disordered" evidence="1">
    <location>
        <begin position="90"/>
        <end position="109"/>
    </location>
</feature>
<dbReference type="AlphaFoldDB" id="A0A813HBT6"/>
<sequence length="109" mass="11401">APAPAFLLPGAESRAAVGMGGVPPVGGGLMFAPLRVFIFDAEEFPYFAQTFKVEAFPTTIAWGPPGVTPMAAQGYLDDQNFDQLLKTVAMGGPSKGAAGGKKKRRGLFR</sequence>
<evidence type="ECO:0000313" key="3">
    <source>
        <dbReference type="Proteomes" id="UP000654075"/>
    </source>
</evidence>
<evidence type="ECO:0000313" key="2">
    <source>
        <dbReference type="EMBL" id="CAE8635073.1"/>
    </source>
</evidence>
<feature type="non-terminal residue" evidence="2">
    <location>
        <position position="1"/>
    </location>
</feature>
<proteinExistence type="predicted"/>
<keyword evidence="3" id="KW-1185">Reference proteome</keyword>
<comment type="caution">
    <text evidence="2">The sequence shown here is derived from an EMBL/GenBank/DDBJ whole genome shotgun (WGS) entry which is preliminary data.</text>
</comment>
<feature type="compositionally biased region" description="Basic residues" evidence="1">
    <location>
        <begin position="100"/>
        <end position="109"/>
    </location>
</feature>
<dbReference type="EMBL" id="CAJNNV010031227">
    <property type="protein sequence ID" value="CAE8635073.1"/>
    <property type="molecule type" value="Genomic_DNA"/>
</dbReference>
<accession>A0A813HBT6</accession>
<organism evidence="2 3">
    <name type="scientific">Polarella glacialis</name>
    <name type="common">Dinoflagellate</name>
    <dbReference type="NCBI Taxonomy" id="89957"/>
    <lineage>
        <taxon>Eukaryota</taxon>
        <taxon>Sar</taxon>
        <taxon>Alveolata</taxon>
        <taxon>Dinophyceae</taxon>
        <taxon>Suessiales</taxon>
        <taxon>Suessiaceae</taxon>
        <taxon>Polarella</taxon>
    </lineage>
</organism>
<dbReference type="Proteomes" id="UP000654075">
    <property type="component" value="Unassembled WGS sequence"/>
</dbReference>
<reference evidence="2" key="1">
    <citation type="submission" date="2021-02" db="EMBL/GenBank/DDBJ databases">
        <authorList>
            <person name="Dougan E. K."/>
            <person name="Rhodes N."/>
            <person name="Thang M."/>
            <person name="Chan C."/>
        </authorList>
    </citation>
    <scope>NUCLEOTIDE SEQUENCE</scope>
</reference>
<gene>
    <name evidence="2" type="ORF">PGLA1383_LOCUS50682</name>
</gene>
<evidence type="ECO:0008006" key="4">
    <source>
        <dbReference type="Google" id="ProtNLM"/>
    </source>
</evidence>
<evidence type="ECO:0000256" key="1">
    <source>
        <dbReference type="SAM" id="MobiDB-lite"/>
    </source>
</evidence>
<name>A0A813HBT6_POLGL</name>